<feature type="domain" description="DDE-1" evidence="1">
    <location>
        <begin position="33"/>
        <end position="178"/>
    </location>
</feature>
<feature type="non-terminal residue" evidence="2">
    <location>
        <position position="207"/>
    </location>
</feature>
<dbReference type="OMA" id="WTSARIC"/>
<organism evidence="2 3">
    <name type="scientific">Gloeophyllum trabeum (strain ATCC 11539 / FP-39264 / Madison 617)</name>
    <name type="common">Brown rot fungus</name>
    <dbReference type="NCBI Taxonomy" id="670483"/>
    <lineage>
        <taxon>Eukaryota</taxon>
        <taxon>Fungi</taxon>
        <taxon>Dikarya</taxon>
        <taxon>Basidiomycota</taxon>
        <taxon>Agaricomycotina</taxon>
        <taxon>Agaricomycetes</taxon>
        <taxon>Gloeophyllales</taxon>
        <taxon>Gloeophyllaceae</taxon>
        <taxon>Gloeophyllum</taxon>
    </lineage>
</organism>
<dbReference type="Pfam" id="PF03184">
    <property type="entry name" value="DDE_1"/>
    <property type="match status" value="1"/>
</dbReference>
<dbReference type="HOGENOM" id="CLU_013929_2_2_1"/>
<dbReference type="OrthoDB" id="3265672at2759"/>
<dbReference type="RefSeq" id="XP_007870820.1">
    <property type="nucleotide sequence ID" value="XM_007872629.1"/>
</dbReference>
<evidence type="ECO:0000313" key="2">
    <source>
        <dbReference type="EMBL" id="EPQ50600.1"/>
    </source>
</evidence>
<evidence type="ECO:0000259" key="1">
    <source>
        <dbReference type="Pfam" id="PF03184"/>
    </source>
</evidence>
<reference evidence="2 3" key="1">
    <citation type="journal article" date="2012" name="Science">
        <title>The Paleozoic origin of enzymatic lignin decomposition reconstructed from 31 fungal genomes.</title>
        <authorList>
            <person name="Floudas D."/>
            <person name="Binder M."/>
            <person name="Riley R."/>
            <person name="Barry K."/>
            <person name="Blanchette R.A."/>
            <person name="Henrissat B."/>
            <person name="Martinez A.T."/>
            <person name="Otillar R."/>
            <person name="Spatafora J.W."/>
            <person name="Yadav J.S."/>
            <person name="Aerts A."/>
            <person name="Benoit I."/>
            <person name="Boyd A."/>
            <person name="Carlson A."/>
            <person name="Copeland A."/>
            <person name="Coutinho P.M."/>
            <person name="de Vries R.P."/>
            <person name="Ferreira P."/>
            <person name="Findley K."/>
            <person name="Foster B."/>
            <person name="Gaskell J."/>
            <person name="Glotzer D."/>
            <person name="Gorecki P."/>
            <person name="Heitman J."/>
            <person name="Hesse C."/>
            <person name="Hori C."/>
            <person name="Igarashi K."/>
            <person name="Jurgens J.A."/>
            <person name="Kallen N."/>
            <person name="Kersten P."/>
            <person name="Kohler A."/>
            <person name="Kuees U."/>
            <person name="Kumar T.K.A."/>
            <person name="Kuo A."/>
            <person name="LaButti K."/>
            <person name="Larrondo L.F."/>
            <person name="Lindquist E."/>
            <person name="Ling A."/>
            <person name="Lombard V."/>
            <person name="Lucas S."/>
            <person name="Lundell T."/>
            <person name="Martin R."/>
            <person name="McLaughlin D.J."/>
            <person name="Morgenstern I."/>
            <person name="Morin E."/>
            <person name="Murat C."/>
            <person name="Nagy L.G."/>
            <person name="Nolan M."/>
            <person name="Ohm R.A."/>
            <person name="Patyshakuliyeva A."/>
            <person name="Rokas A."/>
            <person name="Ruiz-Duenas F.J."/>
            <person name="Sabat G."/>
            <person name="Salamov A."/>
            <person name="Samejima M."/>
            <person name="Schmutz J."/>
            <person name="Slot J.C."/>
            <person name="St John F."/>
            <person name="Stenlid J."/>
            <person name="Sun H."/>
            <person name="Sun S."/>
            <person name="Syed K."/>
            <person name="Tsang A."/>
            <person name="Wiebenga A."/>
            <person name="Young D."/>
            <person name="Pisabarro A."/>
            <person name="Eastwood D.C."/>
            <person name="Martin F."/>
            <person name="Cullen D."/>
            <person name="Grigoriev I.V."/>
            <person name="Hibbett D.S."/>
        </authorList>
    </citation>
    <scope>NUCLEOTIDE SEQUENCE [LARGE SCALE GENOMIC DNA]</scope>
    <source>
        <strain evidence="2 3">ATCC 11539</strain>
    </source>
</reference>
<dbReference type="InterPro" id="IPR004875">
    <property type="entry name" value="DDE_SF_endonuclease_dom"/>
</dbReference>
<protein>
    <recommendedName>
        <fullName evidence="1">DDE-1 domain-containing protein</fullName>
    </recommendedName>
</protein>
<dbReference type="KEGG" id="gtr:GLOTRDRAFT_19277"/>
<proteinExistence type="predicted"/>
<dbReference type="GO" id="GO:0003676">
    <property type="term" value="F:nucleic acid binding"/>
    <property type="evidence" value="ECO:0007669"/>
    <property type="project" value="InterPro"/>
</dbReference>
<keyword evidence="3" id="KW-1185">Reference proteome</keyword>
<gene>
    <name evidence="2" type="ORF">GLOTRDRAFT_19277</name>
</gene>
<evidence type="ECO:0000313" key="3">
    <source>
        <dbReference type="Proteomes" id="UP000030669"/>
    </source>
</evidence>
<dbReference type="eggNOG" id="KOG3105">
    <property type="taxonomic scope" value="Eukaryota"/>
</dbReference>
<dbReference type="Proteomes" id="UP000030669">
    <property type="component" value="Unassembled WGS sequence"/>
</dbReference>
<dbReference type="AlphaFoldDB" id="S7R8F5"/>
<dbReference type="EMBL" id="KB469314">
    <property type="protein sequence ID" value="EPQ50600.1"/>
    <property type="molecule type" value="Genomic_DNA"/>
</dbReference>
<name>S7R8F5_GLOTA</name>
<accession>S7R8F5</accession>
<dbReference type="GeneID" id="19304974"/>
<sequence>MDEKGIQMGLGKRVAAIVDRDARTVYQVENGNQELVTIIEAVCADGTALHPSVIYQGQRRDLEWARNNPCKARCKLGLKWLQRDFEPVTAARNTSGGYRLLILDGHNSHCTYKFCKFAADHKIIPCDVGVLGPLASCWKAEVNAASANMIPIDKHNLLVYYHAARQRALKPTTIRSAFTKTGIWPLNPDAIPRSAIEPSLLTTTKAA</sequence>